<evidence type="ECO:0000313" key="2">
    <source>
        <dbReference type="Proteomes" id="UP000653002"/>
    </source>
</evidence>
<gene>
    <name evidence="1" type="ORF">GUH15_11145</name>
</gene>
<dbReference type="EMBL" id="JAABFR010000803">
    <property type="protein sequence ID" value="MBD4336601.1"/>
    <property type="molecule type" value="Genomic_DNA"/>
</dbReference>
<protein>
    <recommendedName>
        <fullName evidence="3">Endonuclease MutS2</fullName>
    </recommendedName>
</protein>
<evidence type="ECO:0000313" key="1">
    <source>
        <dbReference type="EMBL" id="MBD4336601.1"/>
    </source>
</evidence>
<dbReference type="InterPro" id="IPR036187">
    <property type="entry name" value="DNA_mismatch_repair_MutS_sf"/>
</dbReference>
<feature type="non-terminal residue" evidence="1">
    <location>
        <position position="1"/>
    </location>
</feature>
<reference evidence="1" key="1">
    <citation type="submission" date="2020-01" db="EMBL/GenBank/DDBJ databases">
        <authorList>
            <person name="Richard D."/>
        </authorList>
    </citation>
    <scope>NUCLEOTIDE SEQUENCE</scope>
    <source>
        <strain evidence="1">JP541</strain>
    </source>
</reference>
<sequence>VIPVAPGLKRKIKGIVHDESSTGKTVFIEPAEVVEANNRIRELEGEERREIIRILTDFSIIVRPQVPAILQSYEFLAEID</sequence>
<comment type="caution">
    <text evidence="1">The sequence shown here is derived from an EMBL/GenBank/DDBJ whole genome shotgun (WGS) entry which is preliminary data.</text>
</comment>
<organism evidence="1 2">
    <name type="scientific">Xanthomonas citri pv. citri</name>
    <dbReference type="NCBI Taxonomy" id="611301"/>
    <lineage>
        <taxon>Bacteria</taxon>
        <taxon>Pseudomonadati</taxon>
        <taxon>Pseudomonadota</taxon>
        <taxon>Gammaproteobacteria</taxon>
        <taxon>Lysobacterales</taxon>
        <taxon>Lysobacteraceae</taxon>
        <taxon>Xanthomonas</taxon>
    </lineage>
</organism>
<name>A0A8I0H8X1_XANCI</name>
<accession>A0A8I0H8X1</accession>
<dbReference type="AlphaFoldDB" id="A0A8I0H8X1"/>
<evidence type="ECO:0008006" key="3">
    <source>
        <dbReference type="Google" id="ProtNLM"/>
    </source>
</evidence>
<dbReference type="SUPFAM" id="SSF48334">
    <property type="entry name" value="DNA repair protein MutS, domain III"/>
    <property type="match status" value="1"/>
</dbReference>
<feature type="non-terminal residue" evidence="1">
    <location>
        <position position="80"/>
    </location>
</feature>
<dbReference type="Proteomes" id="UP000653002">
    <property type="component" value="Unassembled WGS sequence"/>
</dbReference>
<proteinExistence type="predicted"/>